<dbReference type="InterPro" id="IPR017946">
    <property type="entry name" value="PLC-like_Pdiesterase_TIM-brl"/>
</dbReference>
<dbReference type="PROSITE" id="PS51704">
    <property type="entry name" value="GP_PDE"/>
    <property type="match status" value="1"/>
</dbReference>
<dbReference type="InterPro" id="IPR030395">
    <property type="entry name" value="GP_PDE_dom"/>
</dbReference>
<evidence type="ECO:0000313" key="3">
    <source>
        <dbReference type="Proteomes" id="UP000033633"/>
    </source>
</evidence>
<accession>A0A0F5VE83</accession>
<proteinExistence type="predicted"/>
<dbReference type="EMBL" id="JWYV01000004">
    <property type="protein sequence ID" value="KKD00383.1"/>
    <property type="molecule type" value="Genomic_DNA"/>
</dbReference>
<dbReference type="PATRIC" id="fig|265726.11.peg.3438"/>
<dbReference type="Gene3D" id="3.20.20.190">
    <property type="entry name" value="Phosphatidylinositol (PI) phosphodiesterase"/>
    <property type="match status" value="1"/>
</dbReference>
<comment type="caution">
    <text evidence="2">The sequence shown here is derived from an EMBL/GenBank/DDBJ whole genome shotgun (WGS) entry which is preliminary data.</text>
</comment>
<dbReference type="GO" id="GO:0006629">
    <property type="term" value="P:lipid metabolic process"/>
    <property type="evidence" value="ECO:0007669"/>
    <property type="project" value="InterPro"/>
</dbReference>
<evidence type="ECO:0000313" key="2">
    <source>
        <dbReference type="EMBL" id="KKD00383.1"/>
    </source>
</evidence>
<dbReference type="Proteomes" id="UP000033633">
    <property type="component" value="Unassembled WGS sequence"/>
</dbReference>
<dbReference type="SUPFAM" id="SSF51695">
    <property type="entry name" value="PLC-like phosphodiesterases"/>
    <property type="match status" value="1"/>
</dbReference>
<dbReference type="AlphaFoldDB" id="A0A0F5VE83"/>
<reference evidence="2 3" key="1">
    <citation type="submission" date="2014-12" db="EMBL/GenBank/DDBJ databases">
        <title>Mercury Reductase activity and rhizosphere competence traits in the genome of root associated Photobacterium halotolerans MELD1.</title>
        <authorList>
            <person name="Mathew D.C."/>
            <person name="Huang C.-C."/>
        </authorList>
    </citation>
    <scope>NUCLEOTIDE SEQUENCE [LARGE SCALE GENOMIC DNA]</scope>
    <source>
        <strain evidence="2 3">MELD1</strain>
    </source>
</reference>
<protein>
    <submittedName>
        <fullName evidence="2">Glycerophosphodiester phosphodiesterase</fullName>
    </submittedName>
</protein>
<evidence type="ECO:0000259" key="1">
    <source>
        <dbReference type="PROSITE" id="PS51704"/>
    </source>
</evidence>
<dbReference type="OrthoDB" id="9795622at2"/>
<dbReference type="PANTHER" id="PTHR46211:SF1">
    <property type="entry name" value="GLYCEROPHOSPHODIESTER PHOSPHODIESTERASE, CYTOPLASMIC"/>
    <property type="match status" value="1"/>
</dbReference>
<dbReference type="PANTHER" id="PTHR46211">
    <property type="entry name" value="GLYCEROPHOSPHORYL DIESTER PHOSPHODIESTERASE"/>
    <property type="match status" value="1"/>
</dbReference>
<gene>
    <name evidence="2" type="ORF">KY46_06925</name>
</gene>
<dbReference type="Pfam" id="PF03009">
    <property type="entry name" value="GDPD"/>
    <property type="match status" value="1"/>
</dbReference>
<name>A0A0F5VE83_9GAMM</name>
<dbReference type="RefSeq" id="WP_046219917.1">
    <property type="nucleotide sequence ID" value="NZ_JWYV01000004.1"/>
</dbReference>
<sequence length="239" mass="26620">MISGHRGAAALAPENTLAGLQEAAKHQIQWVEMDTQLCADFIPVMFHDKKVNRCTNGRGYVRELNLAELKALDAGSWFSANFANERILTLDEALTACRTYQLNLNLEIKVHDESETGLLVSKVADTIAANGFPAESLILSSFSVNAVTCCQKMMPHIRRGLICDSVPDDLMALSKQLELFSVHMDYRLLDETLAGRIKQAGLDLHIWTMNKPELVTRFYQWGVDIMITDNPPLLLSSLS</sequence>
<keyword evidence="3" id="KW-1185">Reference proteome</keyword>
<feature type="domain" description="GP-PDE" evidence="1">
    <location>
        <begin position="1"/>
        <end position="238"/>
    </location>
</feature>
<dbReference type="STRING" id="265726.KY46_06925"/>
<dbReference type="GO" id="GO:0008081">
    <property type="term" value="F:phosphoric diester hydrolase activity"/>
    <property type="evidence" value="ECO:0007669"/>
    <property type="project" value="InterPro"/>
</dbReference>
<organism evidence="2 3">
    <name type="scientific">Photobacterium halotolerans</name>
    <dbReference type="NCBI Taxonomy" id="265726"/>
    <lineage>
        <taxon>Bacteria</taxon>
        <taxon>Pseudomonadati</taxon>
        <taxon>Pseudomonadota</taxon>
        <taxon>Gammaproteobacteria</taxon>
        <taxon>Vibrionales</taxon>
        <taxon>Vibrionaceae</taxon>
        <taxon>Photobacterium</taxon>
    </lineage>
</organism>